<dbReference type="InterPro" id="IPR004045">
    <property type="entry name" value="Glutathione_S-Trfase_N"/>
</dbReference>
<sequence length="231" mass="26269">MSNRATDQIMAAHIKPLILHAHATGPNPVKIAMALEALHIPYTAKQWEFGDDPKKGVKGAEYLKINENGRVPAIEDPNTGVVSWESGACMNYVRRVYDMGNSIGPSGDSAQDLVDFEKWEYFLLSTLGPMTGQANWFRNFHSQKNEDALQRYTAQTYRCYDVLEGQLKKTRGESILPSRVTAVDYHFEPWVRMYSFAGLSLDNYPMIKKWLGLMATREEVQEAYIRIQGKK</sequence>
<comment type="caution">
    <text evidence="5">The sequence shown here is derived from an EMBL/GenBank/DDBJ whole genome shotgun (WGS) entry which is preliminary data.</text>
</comment>
<accession>A0AAD6E9Z2</accession>
<proteinExistence type="inferred from homology"/>
<evidence type="ECO:0000313" key="5">
    <source>
        <dbReference type="EMBL" id="KAJ5607111.1"/>
    </source>
</evidence>
<dbReference type="EMBL" id="JAQJAE010000002">
    <property type="protein sequence ID" value="KAJ5607111.1"/>
    <property type="molecule type" value="Genomic_DNA"/>
</dbReference>
<comment type="similarity">
    <text evidence="1 2">Belongs to the GST superfamily.</text>
</comment>
<dbReference type="Pfam" id="PF00043">
    <property type="entry name" value="GST_C"/>
    <property type="match status" value="1"/>
</dbReference>
<evidence type="ECO:0000256" key="2">
    <source>
        <dbReference type="RuleBase" id="RU003494"/>
    </source>
</evidence>
<dbReference type="PROSITE" id="PS50405">
    <property type="entry name" value="GST_CTER"/>
    <property type="match status" value="1"/>
</dbReference>
<dbReference type="Gene3D" id="1.20.1050.130">
    <property type="match status" value="1"/>
</dbReference>
<evidence type="ECO:0008006" key="7">
    <source>
        <dbReference type="Google" id="ProtNLM"/>
    </source>
</evidence>
<dbReference type="InterPro" id="IPR010987">
    <property type="entry name" value="Glutathione-S-Trfase_C-like"/>
</dbReference>
<dbReference type="SUPFAM" id="SSF52833">
    <property type="entry name" value="Thioredoxin-like"/>
    <property type="match status" value="1"/>
</dbReference>
<dbReference type="InterPro" id="IPR040079">
    <property type="entry name" value="Glutathione_S-Trfase"/>
</dbReference>
<dbReference type="Pfam" id="PF02798">
    <property type="entry name" value="GST_N"/>
    <property type="match status" value="1"/>
</dbReference>
<evidence type="ECO:0000259" key="4">
    <source>
        <dbReference type="PROSITE" id="PS50405"/>
    </source>
</evidence>
<dbReference type="AlphaFoldDB" id="A0AAD6E9Z2"/>
<dbReference type="SUPFAM" id="SSF47616">
    <property type="entry name" value="GST C-terminal domain-like"/>
    <property type="match status" value="1"/>
</dbReference>
<reference evidence="5" key="1">
    <citation type="journal article" date="2023" name="IMA Fungus">
        <title>Comparative genomic study of the Penicillium genus elucidates a diverse pangenome and 15 lateral gene transfer events.</title>
        <authorList>
            <person name="Petersen C."/>
            <person name="Sorensen T."/>
            <person name="Nielsen M.R."/>
            <person name="Sondergaard T.E."/>
            <person name="Sorensen J.L."/>
            <person name="Fitzpatrick D.A."/>
            <person name="Frisvad J.C."/>
            <person name="Nielsen K.L."/>
        </authorList>
    </citation>
    <scope>NUCLEOTIDE SEQUENCE</scope>
    <source>
        <strain evidence="5">IBT 12815</strain>
    </source>
</reference>
<keyword evidence="6" id="KW-1185">Reference proteome</keyword>
<dbReference type="InterPro" id="IPR036282">
    <property type="entry name" value="Glutathione-S-Trfase_C_sf"/>
</dbReference>
<evidence type="ECO:0000259" key="3">
    <source>
        <dbReference type="PROSITE" id="PS50404"/>
    </source>
</evidence>
<evidence type="ECO:0000256" key="1">
    <source>
        <dbReference type="ARBA" id="ARBA00007409"/>
    </source>
</evidence>
<dbReference type="InterPro" id="IPR004046">
    <property type="entry name" value="GST_C"/>
</dbReference>
<gene>
    <name evidence="5" type="ORF">N7537_003730</name>
</gene>
<evidence type="ECO:0000313" key="6">
    <source>
        <dbReference type="Proteomes" id="UP001213799"/>
    </source>
</evidence>
<dbReference type="PANTHER" id="PTHR44051:SF14">
    <property type="entry name" value="GLUTATHIONE S-TRANSFERASE II"/>
    <property type="match status" value="1"/>
</dbReference>
<name>A0AAD6E9Z2_9EURO</name>
<dbReference type="InterPro" id="IPR036249">
    <property type="entry name" value="Thioredoxin-like_sf"/>
</dbReference>
<protein>
    <recommendedName>
        <fullName evidence="7">Glutathione S-transferase</fullName>
    </recommendedName>
</protein>
<reference evidence="5" key="2">
    <citation type="submission" date="2023-01" db="EMBL/GenBank/DDBJ databases">
        <authorList>
            <person name="Petersen C."/>
        </authorList>
    </citation>
    <scope>NUCLEOTIDE SEQUENCE</scope>
    <source>
        <strain evidence="5">IBT 12815</strain>
    </source>
</reference>
<organism evidence="5 6">
    <name type="scientific">Penicillium hordei</name>
    <dbReference type="NCBI Taxonomy" id="40994"/>
    <lineage>
        <taxon>Eukaryota</taxon>
        <taxon>Fungi</taxon>
        <taxon>Dikarya</taxon>
        <taxon>Ascomycota</taxon>
        <taxon>Pezizomycotina</taxon>
        <taxon>Eurotiomycetes</taxon>
        <taxon>Eurotiomycetidae</taxon>
        <taxon>Eurotiales</taxon>
        <taxon>Aspergillaceae</taxon>
        <taxon>Penicillium</taxon>
    </lineage>
</organism>
<dbReference type="Proteomes" id="UP001213799">
    <property type="component" value="Unassembled WGS sequence"/>
</dbReference>
<dbReference type="RefSeq" id="XP_056754536.1">
    <property type="nucleotide sequence ID" value="XM_056894788.1"/>
</dbReference>
<feature type="domain" description="GST C-terminal" evidence="4">
    <location>
        <begin position="109"/>
        <end position="231"/>
    </location>
</feature>
<dbReference type="PANTHER" id="PTHR44051">
    <property type="entry name" value="GLUTATHIONE S-TRANSFERASE-RELATED"/>
    <property type="match status" value="1"/>
</dbReference>
<dbReference type="PROSITE" id="PS50404">
    <property type="entry name" value="GST_NTER"/>
    <property type="match status" value="1"/>
</dbReference>
<dbReference type="SFLD" id="SFLDG00358">
    <property type="entry name" value="Main_(cytGST)"/>
    <property type="match status" value="1"/>
</dbReference>
<dbReference type="GeneID" id="81585030"/>
<dbReference type="SFLD" id="SFLDS00019">
    <property type="entry name" value="Glutathione_Transferase_(cytos"/>
    <property type="match status" value="1"/>
</dbReference>
<feature type="domain" description="GST N-terminal" evidence="3">
    <location>
        <begin position="15"/>
        <end position="101"/>
    </location>
</feature>